<evidence type="ECO:0000313" key="3">
    <source>
        <dbReference type="Proteomes" id="UP000800094"/>
    </source>
</evidence>
<dbReference type="GeneID" id="54575499"/>
<keyword evidence="3" id="KW-1185">Reference proteome</keyword>
<proteinExistence type="predicted"/>
<feature type="region of interest" description="Disordered" evidence="1">
    <location>
        <begin position="884"/>
        <end position="903"/>
    </location>
</feature>
<feature type="region of interest" description="Disordered" evidence="1">
    <location>
        <begin position="919"/>
        <end position="941"/>
    </location>
</feature>
<evidence type="ECO:0000313" key="2">
    <source>
        <dbReference type="EMBL" id="KAF2248231.1"/>
    </source>
</evidence>
<feature type="compositionally biased region" description="Acidic residues" evidence="1">
    <location>
        <begin position="885"/>
        <end position="897"/>
    </location>
</feature>
<evidence type="ECO:0000256" key="1">
    <source>
        <dbReference type="SAM" id="MobiDB-lite"/>
    </source>
</evidence>
<name>A0A6A6ICW4_9PLEO</name>
<dbReference type="OrthoDB" id="5326588at2759"/>
<dbReference type="Proteomes" id="UP000800094">
    <property type="component" value="Unassembled WGS sequence"/>
</dbReference>
<sequence>MPAICRARLLSDLTGQTPCDKEATSLDGRLCAFHSRQCQGLYRGYKRRNAELDKLSEKPPAFLATSRTSLVTQDFGGVEHETTLRELHEYLFRKYILLERVIRARKLHHSHFFAIDHDYGHEKYLTKLQNDKHVMARALERLGKRGAEVMYKNKEWLDWVKKCQEEEETQRENESKKVKLESLLFKRHQKEIERHQREIKSRENQLREGEFLQKVYEQRLSEMSEDEQDEWDPVQDLFGGERANYVDLIKFFLMLKDQDTSEANASDSGLPVSNGTTETEHQEKSLSKSAKKRAKKANSAMKKLADPSQQAADGRGPNTIEMETRAQMRERLQKPVKYERPKGWYIDTENGPIGVQSQTHPLPDDEIDQLLQEVAEVKNFLFCRLLLSHASLLPFALQANSIEDFLANENVTQEHLRDLCLKIERPRLQDVRDACADFIRGENEDVEGEELDKRSEEEGEKPRTKLIPKKYALEFKSRKSIPEKYQTKREKAAKKERTTPQQLLGEDERDGVVDFGEVTDEKDYRRKQMRIKICGRYMYNYPSEKALGRAGWYHFSVIAKDSSLFDAVELCRNWTEFFELNILCLYHYFPAPKWTLFTGDILRQQLLQLGFIPYFACDKADKFTHYFQTGSRGMARRSHEVFEMRNFICAHIKRDDEISRRFIQYLSMETWELRALIRDRKTGRVLIQPPEDELWLVREKSGWGRALKNDFETVAEVGPEFFEKMDDIRQWHFSFEEYYDVYIWDSNPGRSYHILQRKIEETLTRAMRVKELKDMFSVCAPVLKTVTRDEETGRVRTVKAGEESIWDTLSSTARAWKWSPDTGDQDEGFDESYAYTEADELEDAILFPEEESGELKDNLFRANPSIMEMFEKRPALDMRRFAEDLSSDEELSDEEPDGESHDEALDETLNDALAQALEGAPYDDGDPEWDTENSSDMDSASYDDHEFVTAEEADMDDALEALDKRFKTMTIANTRDPDYFLPILRDPSSAEMIPQSVRDNPADLMAALRLSMKRQKVYNNSHDALEADFFRHIDREKSKVFKNCWRMGDLSPNAIKRQIEWYVMVGFMDDFIMEEGLKTGPFELCKFMRMASHFTDERRIVDDAFKACAAVALFFDTEAFLGTERGELFKNSKLLDQAERAKEVPDRRTHMSNKTMPKEFWADWDRLLKDNKRASGDVVDDIYPMEWRKAIRPVIVRLFKAGVIAQSYCGSAAGIATANAEPDRPMDLYIDYRISIPLARVVSHLRDPTPLDRTYILTKARRFRDQQPNARFSALRMWSAPHFYPLMLGIDKRPMCSFLDDRGRAWEFKFIPKDMPYSEWSVHQQLSLRIEPYRDIFGDQVMVAKDLVLVMGKDERDVRRLSEGVTWAIQTKPWRLEVDFWRSFVNVDVQFLERLHEKWLE</sequence>
<gene>
    <name evidence="2" type="ORF">BU26DRAFT_329770</name>
</gene>
<dbReference type="RefSeq" id="XP_033683235.1">
    <property type="nucleotide sequence ID" value="XM_033822169.1"/>
</dbReference>
<reference evidence="2" key="1">
    <citation type="journal article" date="2020" name="Stud. Mycol.">
        <title>101 Dothideomycetes genomes: a test case for predicting lifestyles and emergence of pathogens.</title>
        <authorList>
            <person name="Haridas S."/>
            <person name="Albert R."/>
            <person name="Binder M."/>
            <person name="Bloem J."/>
            <person name="Labutti K."/>
            <person name="Salamov A."/>
            <person name="Andreopoulos B."/>
            <person name="Baker S."/>
            <person name="Barry K."/>
            <person name="Bills G."/>
            <person name="Bluhm B."/>
            <person name="Cannon C."/>
            <person name="Castanera R."/>
            <person name="Culley D."/>
            <person name="Daum C."/>
            <person name="Ezra D."/>
            <person name="Gonzalez J."/>
            <person name="Henrissat B."/>
            <person name="Kuo A."/>
            <person name="Liang C."/>
            <person name="Lipzen A."/>
            <person name="Lutzoni F."/>
            <person name="Magnuson J."/>
            <person name="Mondo S."/>
            <person name="Nolan M."/>
            <person name="Ohm R."/>
            <person name="Pangilinan J."/>
            <person name="Park H.-J."/>
            <person name="Ramirez L."/>
            <person name="Alfaro M."/>
            <person name="Sun H."/>
            <person name="Tritt A."/>
            <person name="Yoshinaga Y."/>
            <person name="Zwiers L.-H."/>
            <person name="Turgeon B."/>
            <person name="Goodwin S."/>
            <person name="Spatafora J."/>
            <person name="Crous P."/>
            <person name="Grigoriev I."/>
        </authorList>
    </citation>
    <scope>NUCLEOTIDE SEQUENCE</scope>
    <source>
        <strain evidence="2">CBS 122368</strain>
    </source>
</reference>
<feature type="region of interest" description="Disordered" evidence="1">
    <location>
        <begin position="262"/>
        <end position="318"/>
    </location>
</feature>
<feature type="compositionally biased region" description="Polar residues" evidence="1">
    <location>
        <begin position="262"/>
        <end position="277"/>
    </location>
</feature>
<protein>
    <submittedName>
        <fullName evidence="2">Uncharacterized protein</fullName>
    </submittedName>
</protein>
<feature type="compositionally biased region" description="Acidic residues" evidence="1">
    <location>
        <begin position="921"/>
        <end position="935"/>
    </location>
</feature>
<accession>A0A6A6ICW4</accession>
<organism evidence="2 3">
    <name type="scientific">Trematosphaeria pertusa</name>
    <dbReference type="NCBI Taxonomy" id="390896"/>
    <lineage>
        <taxon>Eukaryota</taxon>
        <taxon>Fungi</taxon>
        <taxon>Dikarya</taxon>
        <taxon>Ascomycota</taxon>
        <taxon>Pezizomycotina</taxon>
        <taxon>Dothideomycetes</taxon>
        <taxon>Pleosporomycetidae</taxon>
        <taxon>Pleosporales</taxon>
        <taxon>Massarineae</taxon>
        <taxon>Trematosphaeriaceae</taxon>
        <taxon>Trematosphaeria</taxon>
    </lineage>
</organism>
<dbReference type="EMBL" id="ML987196">
    <property type="protein sequence ID" value="KAF2248231.1"/>
    <property type="molecule type" value="Genomic_DNA"/>
</dbReference>